<dbReference type="Pfam" id="PF14397">
    <property type="entry name" value="ATPgrasp_ST"/>
    <property type="match status" value="1"/>
</dbReference>
<organism evidence="3 4">
    <name type="scientific">Alkalispirillum mobile</name>
    <dbReference type="NCBI Taxonomy" id="85925"/>
    <lineage>
        <taxon>Bacteria</taxon>
        <taxon>Pseudomonadati</taxon>
        <taxon>Pseudomonadota</taxon>
        <taxon>Gammaproteobacteria</taxon>
        <taxon>Chromatiales</taxon>
        <taxon>Ectothiorhodospiraceae</taxon>
        <taxon>Alkalispirillum</taxon>
    </lineage>
</organism>
<comment type="caution">
    <text evidence="3">The sequence shown here is derived from an EMBL/GenBank/DDBJ whole genome shotgun (WGS) entry which is preliminary data.</text>
</comment>
<evidence type="ECO:0000256" key="1">
    <source>
        <dbReference type="SAM" id="MobiDB-lite"/>
    </source>
</evidence>
<name>A0A498C8X8_9GAMM</name>
<dbReference type="EMBL" id="RCDA01000001">
    <property type="protein sequence ID" value="RLK51647.1"/>
    <property type="molecule type" value="Genomic_DNA"/>
</dbReference>
<evidence type="ECO:0000259" key="2">
    <source>
        <dbReference type="Pfam" id="PF14397"/>
    </source>
</evidence>
<feature type="compositionally biased region" description="Pro residues" evidence="1">
    <location>
        <begin position="384"/>
        <end position="394"/>
    </location>
</feature>
<gene>
    <name evidence="3" type="ORF">DFR31_1592</name>
</gene>
<accession>A0A498C8X8</accession>
<feature type="domain" description="Alpha-L-glutamate ligase-related protein ATP-grasp" evidence="2">
    <location>
        <begin position="100"/>
        <end position="361"/>
    </location>
</feature>
<keyword evidence="4" id="KW-1185">Reference proteome</keyword>
<reference evidence="3 4" key="1">
    <citation type="submission" date="2018-10" db="EMBL/GenBank/DDBJ databases">
        <title>Genomic Encyclopedia of Type Strains, Phase IV (KMG-IV): sequencing the most valuable type-strain genomes for metagenomic binning, comparative biology and taxonomic classification.</title>
        <authorList>
            <person name="Goeker M."/>
        </authorList>
    </citation>
    <scope>NUCLEOTIDE SEQUENCE [LARGE SCALE GENOMIC DNA]</scope>
    <source>
        <strain evidence="3 4">DSM 12769</strain>
    </source>
</reference>
<dbReference type="SUPFAM" id="SSF56059">
    <property type="entry name" value="Glutathione synthetase ATP-binding domain-like"/>
    <property type="match status" value="1"/>
</dbReference>
<evidence type="ECO:0000313" key="4">
    <source>
        <dbReference type="Proteomes" id="UP000275461"/>
    </source>
</evidence>
<dbReference type="Proteomes" id="UP000275461">
    <property type="component" value="Unassembled WGS sequence"/>
</dbReference>
<proteinExistence type="predicted"/>
<sequence length="394" mass="44230">MTLMSPLLSVASVPYRAGHICRHFLRREVWRRFHDAAQAYGVPVWVIAWRALRWYAADRFLPNEALSRGLLDPKERIHSAGDHISEERLHGLQHAVNTPAAAMCRDKLLFHQYCSSHGLPVPRLLAVLSRCGSRDALGHPLVTRQHWQAFVSQHLPGSFVAKPRHGRQGRDIRLLGVEHEACADRPVEQLVRALCEFANSHEEQILEERLMAHQRIVALTGTPALSTVRVFSWVTPKGKPEILDAYFRGIVGNSLTDNISDCRTGLFTANVTARPDLRSGVLSQAWAFNANGVGYRWVDHHPGTDMPIKGFQLPWWEEVRALVSRAALCFLPVRTIGWDVALTPKGAFLIEANERFQHAGFGEGVHRIRSALQQEQERLRGPASPLPAEPPHGK</sequence>
<evidence type="ECO:0000313" key="3">
    <source>
        <dbReference type="EMBL" id="RLK51647.1"/>
    </source>
</evidence>
<dbReference type="AlphaFoldDB" id="A0A498C8X8"/>
<feature type="region of interest" description="Disordered" evidence="1">
    <location>
        <begin position="373"/>
        <end position="394"/>
    </location>
</feature>
<dbReference type="InterPro" id="IPR039523">
    <property type="entry name" value="RimK-rel_E_lig_ATP-grasp"/>
</dbReference>
<dbReference type="OrthoDB" id="5822672at2"/>
<protein>
    <submittedName>
        <fullName evidence="3">Putative polysaccharide biosynthesis protein</fullName>
    </submittedName>
</protein>